<protein>
    <submittedName>
        <fullName evidence="1">Putative Streptomycin 6-kinase</fullName>
    </submittedName>
</protein>
<gene>
    <name evidence="1" type="ORF">STAFG_0104</name>
</gene>
<accession>S4N1W0</accession>
<dbReference type="EMBL" id="AOPY01000554">
    <property type="protein sequence ID" value="EPJ42840.1"/>
    <property type="molecule type" value="Genomic_DNA"/>
</dbReference>
<proteinExistence type="predicted"/>
<name>S4N1W0_9ACTN</name>
<evidence type="ECO:0000313" key="1">
    <source>
        <dbReference type="EMBL" id="EPJ42840.1"/>
    </source>
</evidence>
<dbReference type="HOGENOM" id="CLU_3122964_0_0_11"/>
<evidence type="ECO:0000313" key="2">
    <source>
        <dbReference type="Proteomes" id="UP000015001"/>
    </source>
</evidence>
<keyword evidence="1" id="KW-0808">Transferase</keyword>
<dbReference type="PATRIC" id="fig|1283301.3.peg.99"/>
<comment type="caution">
    <text evidence="1">The sequence shown here is derived from an EMBL/GenBank/DDBJ whole genome shotgun (WGS) entry which is preliminary data.</text>
</comment>
<keyword evidence="2" id="KW-1185">Reference proteome</keyword>
<reference evidence="1 2" key="1">
    <citation type="submission" date="2013-02" db="EMBL/GenBank/DDBJ databases">
        <title>Draft Genome Sequence of Streptomyces afghaniensis, Which Produces Compounds of the Julimycin B-Complex.</title>
        <authorList>
            <person name="Gruening B.A."/>
            <person name="Praeg A."/>
            <person name="Erxleben A."/>
            <person name="Guenther S."/>
            <person name="Fiedler H.-P."/>
            <person name="Goodfellow M."/>
            <person name="Mueller M."/>
        </authorList>
    </citation>
    <scope>NUCLEOTIDE SEQUENCE [LARGE SCALE GENOMIC DNA]</scope>
    <source>
        <strain evidence="1 2">772</strain>
    </source>
</reference>
<organism evidence="1 2">
    <name type="scientific">Streptomyces afghaniensis 772</name>
    <dbReference type="NCBI Taxonomy" id="1283301"/>
    <lineage>
        <taxon>Bacteria</taxon>
        <taxon>Bacillati</taxon>
        <taxon>Actinomycetota</taxon>
        <taxon>Actinomycetes</taxon>
        <taxon>Kitasatosporales</taxon>
        <taxon>Streptomycetaceae</taxon>
        <taxon>Streptomyces</taxon>
    </lineage>
</organism>
<dbReference type="Proteomes" id="UP000015001">
    <property type="component" value="Unassembled WGS sequence"/>
</dbReference>
<dbReference type="GO" id="GO:0016301">
    <property type="term" value="F:kinase activity"/>
    <property type="evidence" value="ECO:0007669"/>
    <property type="project" value="UniProtKB-KW"/>
</dbReference>
<keyword evidence="1" id="KW-0418">Kinase</keyword>
<sequence>MTDVLALDRPRARAWTLGRLLQNALWDLEDGRPLDDDQLEIARRLRDRTA</sequence>
<dbReference type="AlphaFoldDB" id="S4N1W0"/>